<feature type="binding site" evidence="7">
    <location>
        <position position="500"/>
    </location>
    <ligand>
        <name>L-glutamate</name>
        <dbReference type="ChEBI" id="CHEBI:29985"/>
    </ligand>
</feature>
<dbReference type="InterPro" id="IPR043137">
    <property type="entry name" value="GGT_ssub_C"/>
</dbReference>
<name>A0A811L8B1_9BILA</name>
<evidence type="ECO:0000256" key="5">
    <source>
        <dbReference type="ARBA" id="ARBA00023315"/>
    </source>
</evidence>
<evidence type="ECO:0000313" key="11">
    <source>
        <dbReference type="Proteomes" id="UP000614601"/>
    </source>
</evidence>
<dbReference type="Proteomes" id="UP000614601">
    <property type="component" value="Unassembled WGS sequence"/>
</dbReference>
<feature type="binding site" evidence="7">
    <location>
        <position position="175"/>
    </location>
    <ligand>
        <name>L-glutamate</name>
        <dbReference type="ChEBI" id="CHEBI:29985"/>
    </ligand>
</feature>
<keyword evidence="5" id="KW-0012">Acyltransferase</keyword>
<dbReference type="GO" id="GO:0016746">
    <property type="term" value="F:acyltransferase activity"/>
    <property type="evidence" value="ECO:0007669"/>
    <property type="project" value="UniProtKB-KW"/>
</dbReference>
<dbReference type="InterPro" id="IPR043138">
    <property type="entry name" value="GGT_lsub"/>
</dbReference>
<evidence type="ECO:0000313" key="10">
    <source>
        <dbReference type="EMBL" id="CAD5224368.1"/>
    </source>
</evidence>
<dbReference type="GO" id="GO:0006508">
    <property type="term" value="P:proteolysis"/>
    <property type="evidence" value="ECO:0007669"/>
    <property type="project" value="UniProtKB-KW"/>
</dbReference>
<keyword evidence="4" id="KW-0325">Glycoprotein</keyword>
<keyword evidence="1" id="KW-0645">Protease</keyword>
<reference evidence="10" key="1">
    <citation type="submission" date="2020-09" db="EMBL/GenBank/DDBJ databases">
        <authorList>
            <person name="Kikuchi T."/>
        </authorList>
    </citation>
    <scope>NUCLEOTIDE SEQUENCE</scope>
    <source>
        <strain evidence="10">SH1</strain>
    </source>
</reference>
<dbReference type="GO" id="GO:0005886">
    <property type="term" value="C:plasma membrane"/>
    <property type="evidence" value="ECO:0007669"/>
    <property type="project" value="TreeGrafter"/>
</dbReference>
<dbReference type="EMBL" id="CAJFDH010000005">
    <property type="protein sequence ID" value="CAD5224368.1"/>
    <property type="molecule type" value="Genomic_DNA"/>
</dbReference>
<feature type="binding site" evidence="7">
    <location>
        <begin position="476"/>
        <end position="478"/>
    </location>
    <ligand>
        <name>L-glutamate</name>
        <dbReference type="ChEBI" id="CHEBI:29985"/>
    </ligand>
</feature>
<feature type="transmembrane region" description="Helical" evidence="9">
    <location>
        <begin position="40"/>
        <end position="64"/>
    </location>
</feature>
<dbReference type="SUPFAM" id="SSF56235">
    <property type="entry name" value="N-terminal nucleophile aminohydrolases (Ntn hydrolases)"/>
    <property type="match status" value="1"/>
</dbReference>
<feature type="binding site" evidence="7">
    <location>
        <begin position="528"/>
        <end position="529"/>
    </location>
    <ligand>
        <name>L-glutamate</name>
        <dbReference type="ChEBI" id="CHEBI:29985"/>
    </ligand>
</feature>
<evidence type="ECO:0000256" key="7">
    <source>
        <dbReference type="PIRSR" id="PIRSR600101-2"/>
    </source>
</evidence>
<evidence type="ECO:0000256" key="9">
    <source>
        <dbReference type="SAM" id="Phobius"/>
    </source>
</evidence>
<evidence type="ECO:0000256" key="6">
    <source>
        <dbReference type="PIRSR" id="PIRSR600101-1"/>
    </source>
</evidence>
<evidence type="ECO:0000256" key="1">
    <source>
        <dbReference type="ARBA" id="ARBA00022670"/>
    </source>
</evidence>
<dbReference type="Gene3D" id="3.60.20.40">
    <property type="match status" value="1"/>
</dbReference>
<dbReference type="AlphaFoldDB" id="A0A811L8B1"/>
<feature type="region of interest" description="Disordered" evidence="8">
    <location>
        <begin position="75"/>
        <end position="94"/>
    </location>
</feature>
<dbReference type="GO" id="GO:0006751">
    <property type="term" value="P:glutathione catabolic process"/>
    <property type="evidence" value="ECO:0007669"/>
    <property type="project" value="InterPro"/>
</dbReference>
<proteinExistence type="predicted"/>
<dbReference type="InterPro" id="IPR000101">
    <property type="entry name" value="GGT_peptidase"/>
</dbReference>
<feature type="compositionally biased region" description="Pro residues" evidence="8">
    <location>
        <begin position="79"/>
        <end position="91"/>
    </location>
</feature>
<feature type="binding site" evidence="7">
    <location>
        <position position="552"/>
    </location>
    <ligand>
        <name>L-glutamate</name>
        <dbReference type="ChEBI" id="CHEBI:29985"/>
    </ligand>
</feature>
<dbReference type="GO" id="GO:0036374">
    <property type="term" value="F:glutathione hydrolase activity"/>
    <property type="evidence" value="ECO:0007669"/>
    <property type="project" value="InterPro"/>
</dbReference>
<keyword evidence="9" id="KW-0812">Transmembrane</keyword>
<dbReference type="PANTHER" id="PTHR11686:SF46">
    <property type="entry name" value="GAMMA-GLUTAMYLTRANSPEPTIDASE 1"/>
    <property type="match status" value="1"/>
</dbReference>
<dbReference type="Gene3D" id="1.10.246.130">
    <property type="match status" value="1"/>
</dbReference>
<dbReference type="PRINTS" id="PR01210">
    <property type="entry name" value="GGTRANSPTASE"/>
</dbReference>
<dbReference type="OrthoDB" id="1081007at2759"/>
<keyword evidence="2" id="KW-0808">Transferase</keyword>
<dbReference type="Pfam" id="PF01019">
    <property type="entry name" value="G_glu_transpept"/>
    <property type="match status" value="1"/>
</dbReference>
<evidence type="ECO:0000256" key="4">
    <source>
        <dbReference type="ARBA" id="ARBA00023180"/>
    </source>
</evidence>
<evidence type="ECO:0000256" key="8">
    <source>
        <dbReference type="SAM" id="MobiDB-lite"/>
    </source>
</evidence>
<keyword evidence="3" id="KW-0378">Hydrolase</keyword>
<dbReference type="FunFam" id="3.60.20.40:FF:000006">
    <property type="entry name" value="Protein CBG05566"/>
    <property type="match status" value="1"/>
</dbReference>
<protein>
    <recommendedName>
        <fullName evidence="12">Gamma-glutamyl transpeptidase</fullName>
    </recommendedName>
</protein>
<feature type="active site" description="Nucleophile" evidence="6">
    <location>
        <position position="458"/>
    </location>
</feature>
<accession>A0A811L8B1</accession>
<dbReference type="InterPro" id="IPR029055">
    <property type="entry name" value="Ntn_hydrolases_N"/>
</dbReference>
<dbReference type="Proteomes" id="UP000783686">
    <property type="component" value="Unassembled WGS sequence"/>
</dbReference>
<evidence type="ECO:0000256" key="3">
    <source>
        <dbReference type="ARBA" id="ARBA00022801"/>
    </source>
</evidence>
<dbReference type="NCBIfam" id="TIGR00066">
    <property type="entry name" value="g_glut_trans"/>
    <property type="match status" value="1"/>
</dbReference>
<sequence length="652" mass="71007">MARITEANGRGSPSEVFSTNILQMENGKKPQKRSQKFKNLAIIAAILCVGFMVATVALAVLLGIKMKDFKTLDDHDNPPAAPVDKPCPPVTPDEWPVPSDSLGAAFKKAAIASDHGFCSEIGRNILIKGGNAVDSAIASLLCIGVVNPQSSGIGGGFLMTVYNASTQRCLTIDARETAPAAATEDMFVGHEPYSGNGSIIGFRSIATPGEIHGYRTAFEKYGGGKVTWKELFEPSITLARNGFPVSSNLAMVLAKMEKYIREDEDMRKAFFDPSTNKPYEEGQIMRRMRLAETLEELANSRDPIKLFYKGGMAQTIASEITENGGLVTTQDLEGFETTIYETPLESEVLPGDLVMCGPPPPSSFAVTAAIVGVMAEYYRDKKPDLDDPLVYHRLIEAEKFAYAQRTHFGDSKFVRSDLPNNMTTVEFSKWIASMIKDEAQDMEYYSKNLTGQVPDHGTSHVTSLDAQGNAASVTSTVNQLLGSVRVSQSLGIVWNDQMDDFSTPGVPNGFGFAPSPANFIKPGKKPMSSMSPVIIYDKKEGRVKMVVGASGGSRIISAVAQTIIRSVLFGQSVKESVDAPRIHHQFMPFNVEYETSIPEKIVKALSDDYKQTMTGNTTKQHSVVQALIHKEDGFIHGNSDFRRKTATYPAGF</sequence>
<comment type="caution">
    <text evidence="10">The sequence shown here is derived from an EMBL/GenBank/DDBJ whole genome shotgun (WGS) entry which is preliminary data.</text>
</comment>
<dbReference type="PANTHER" id="PTHR11686">
    <property type="entry name" value="GAMMA GLUTAMYL TRANSPEPTIDASE"/>
    <property type="match status" value="1"/>
</dbReference>
<evidence type="ECO:0008006" key="12">
    <source>
        <dbReference type="Google" id="ProtNLM"/>
    </source>
</evidence>
<keyword evidence="9" id="KW-1133">Transmembrane helix</keyword>
<dbReference type="EMBL" id="CAJFCW020000005">
    <property type="protein sequence ID" value="CAG9119827.1"/>
    <property type="molecule type" value="Genomic_DNA"/>
</dbReference>
<keyword evidence="9" id="KW-0472">Membrane</keyword>
<organism evidence="10 11">
    <name type="scientific">Bursaphelenchus okinawaensis</name>
    <dbReference type="NCBI Taxonomy" id="465554"/>
    <lineage>
        <taxon>Eukaryota</taxon>
        <taxon>Metazoa</taxon>
        <taxon>Ecdysozoa</taxon>
        <taxon>Nematoda</taxon>
        <taxon>Chromadorea</taxon>
        <taxon>Rhabditida</taxon>
        <taxon>Tylenchina</taxon>
        <taxon>Tylenchomorpha</taxon>
        <taxon>Aphelenchoidea</taxon>
        <taxon>Aphelenchoididae</taxon>
        <taxon>Bursaphelenchus</taxon>
    </lineage>
</organism>
<keyword evidence="11" id="KW-1185">Reference proteome</keyword>
<dbReference type="FunFam" id="1.10.246.130:FF:000005">
    <property type="entry name" value="Gamma-glutamyltranspeptidase 1, putative"/>
    <property type="match status" value="1"/>
</dbReference>
<gene>
    <name evidence="10" type="ORF">BOKJ2_LOCUS11044</name>
</gene>
<evidence type="ECO:0000256" key="2">
    <source>
        <dbReference type="ARBA" id="ARBA00022679"/>
    </source>
</evidence>